<protein>
    <submittedName>
        <fullName evidence="1">Uncharacterized protein</fullName>
    </submittedName>
</protein>
<evidence type="ECO:0000313" key="2">
    <source>
        <dbReference type="Proteomes" id="UP000222310"/>
    </source>
</evidence>
<accession>A0A9Q6EK49</accession>
<proteinExistence type="predicted"/>
<dbReference type="AlphaFoldDB" id="A0A9Q6EK49"/>
<gene>
    <name evidence="1" type="ORF">VF08_20820</name>
</gene>
<evidence type="ECO:0000313" key="1">
    <source>
        <dbReference type="EMBL" id="PHK01822.1"/>
    </source>
</evidence>
<dbReference type="GeneID" id="57099362"/>
<dbReference type="Proteomes" id="UP000222310">
    <property type="component" value="Unassembled WGS sequence"/>
</dbReference>
<dbReference type="EMBL" id="LAHD01000064">
    <property type="protein sequence ID" value="PHK01822.1"/>
    <property type="molecule type" value="Genomic_DNA"/>
</dbReference>
<organism evidence="1 2">
    <name type="scientific">Nostoc linckia z8</name>
    <dbReference type="NCBI Taxonomy" id="1628746"/>
    <lineage>
        <taxon>Bacteria</taxon>
        <taxon>Bacillati</taxon>
        <taxon>Cyanobacteriota</taxon>
        <taxon>Cyanophyceae</taxon>
        <taxon>Nostocales</taxon>
        <taxon>Nostocaceae</taxon>
        <taxon>Nostoc</taxon>
    </lineage>
</organism>
<comment type="caution">
    <text evidence="1">The sequence shown here is derived from an EMBL/GenBank/DDBJ whole genome shotgun (WGS) entry which is preliminary data.</text>
</comment>
<dbReference type="RefSeq" id="WP_099066647.1">
    <property type="nucleotide sequence ID" value="NZ_LAHD01000064.1"/>
</dbReference>
<reference evidence="1 2" key="1">
    <citation type="submission" date="2015-02" db="EMBL/GenBank/DDBJ databases">
        <title>Nostoc linckia genome annotation.</title>
        <authorList>
            <person name="Zhou Z."/>
        </authorList>
    </citation>
    <scope>NUCLEOTIDE SEQUENCE [LARGE SCALE GENOMIC DNA]</scope>
    <source>
        <strain evidence="2">z8</strain>
    </source>
</reference>
<name>A0A9Q6EK49_NOSLI</name>
<sequence length="64" mass="7793">MQDTIFIICDALNIKRKRKAARQRLPPRGERKKVWGVWGVWGVWEVWEVWGVWGVWRVIFWILS</sequence>